<evidence type="ECO:0000259" key="22">
    <source>
        <dbReference type="PROSITE" id="PS50268"/>
    </source>
</evidence>
<feature type="domain" description="Cadherin" evidence="22">
    <location>
        <begin position="2536"/>
        <end position="2639"/>
    </location>
</feature>
<dbReference type="PROSITE" id="PS50025">
    <property type="entry name" value="LAM_G_DOMAIN"/>
    <property type="match status" value="2"/>
</dbReference>
<evidence type="ECO:0000256" key="9">
    <source>
        <dbReference type="ARBA" id="ARBA00022989"/>
    </source>
</evidence>
<dbReference type="PROSITE" id="PS00232">
    <property type="entry name" value="CADHERIN_1"/>
    <property type="match status" value="13"/>
</dbReference>
<keyword evidence="5 19" id="KW-0732">Signal</keyword>
<feature type="domain" description="Cadherin" evidence="22">
    <location>
        <begin position="2636"/>
        <end position="2740"/>
    </location>
</feature>
<evidence type="ECO:0000256" key="10">
    <source>
        <dbReference type="ARBA" id="ARBA00023136"/>
    </source>
</evidence>
<dbReference type="FunFam" id="2.10.25.10:FF:000143">
    <property type="entry name" value="Protein crumbs 1"/>
    <property type="match status" value="1"/>
</dbReference>
<dbReference type="FunFam" id="2.60.40.60:FF:000033">
    <property type="entry name" value="FAT atypical cadherin 1"/>
    <property type="match status" value="1"/>
</dbReference>
<dbReference type="InterPro" id="IPR009030">
    <property type="entry name" value="Growth_fac_rcpt_cys_sf"/>
</dbReference>
<evidence type="ECO:0000256" key="17">
    <source>
        <dbReference type="SAM" id="MobiDB-lite"/>
    </source>
</evidence>
<dbReference type="CDD" id="cd11304">
    <property type="entry name" value="Cadherin_repeat"/>
    <property type="match status" value="38"/>
</dbReference>
<feature type="domain" description="EGF-like" evidence="21">
    <location>
        <begin position="4926"/>
        <end position="4964"/>
    </location>
</feature>
<comment type="function">
    <text evidence="16">Cadherins are calcium-dependent cell adhesion proteins.</text>
</comment>
<dbReference type="FunFam" id="2.60.40.60:FF:000275">
    <property type="entry name" value="Si:dkey-30k22.7"/>
    <property type="match status" value="1"/>
</dbReference>
<dbReference type="Pfam" id="PF00008">
    <property type="entry name" value="EGF"/>
    <property type="match status" value="3"/>
</dbReference>
<evidence type="ECO:0000256" key="18">
    <source>
        <dbReference type="SAM" id="Phobius"/>
    </source>
</evidence>
<keyword evidence="7 13" id="KW-0106">Calcium</keyword>
<feature type="domain" description="EGF-like" evidence="21">
    <location>
        <begin position="4496"/>
        <end position="4532"/>
    </location>
</feature>
<feature type="domain" description="Cadherin" evidence="22">
    <location>
        <begin position="2845"/>
        <end position="2947"/>
    </location>
</feature>
<feature type="domain" description="Cadherin" evidence="22">
    <location>
        <begin position="3051"/>
        <end position="3150"/>
    </location>
</feature>
<feature type="domain" description="Cadherin" evidence="22">
    <location>
        <begin position="2334"/>
        <end position="2430"/>
    </location>
</feature>
<reference evidence="23" key="1">
    <citation type="submission" date="2018-01" db="EMBL/GenBank/DDBJ databases">
        <title>Epithelial adhesion in the homoscleromorph sponge, Oscarella pearsei.</title>
        <authorList>
            <person name="Nichols S.A."/>
        </authorList>
    </citation>
    <scope>NUCLEOTIDE SEQUENCE</scope>
</reference>
<dbReference type="GO" id="GO:0005886">
    <property type="term" value="C:plasma membrane"/>
    <property type="evidence" value="ECO:0007669"/>
    <property type="project" value="UniProtKB-SubCell"/>
</dbReference>
<evidence type="ECO:0000259" key="21">
    <source>
        <dbReference type="PROSITE" id="PS50026"/>
    </source>
</evidence>
<dbReference type="CDD" id="cd00054">
    <property type="entry name" value="EGF_CA"/>
    <property type="match status" value="8"/>
</dbReference>
<name>A0A3G2LGF3_OSCPE</name>
<dbReference type="InterPro" id="IPR001881">
    <property type="entry name" value="EGF-like_Ca-bd_dom"/>
</dbReference>
<dbReference type="EMBL" id="MG852028">
    <property type="protein sequence ID" value="AYN71348.1"/>
    <property type="molecule type" value="mRNA"/>
</dbReference>
<feature type="domain" description="Cadherin" evidence="22">
    <location>
        <begin position="3790"/>
        <end position="3892"/>
    </location>
</feature>
<feature type="compositionally biased region" description="Polar residues" evidence="17">
    <location>
        <begin position="5356"/>
        <end position="5371"/>
    </location>
</feature>
<dbReference type="PROSITE" id="PS00022">
    <property type="entry name" value="EGF_1"/>
    <property type="match status" value="9"/>
</dbReference>
<dbReference type="FunFam" id="2.60.40.60:FF:000015">
    <property type="entry name" value="FAT atypical cadherin 1"/>
    <property type="match status" value="4"/>
</dbReference>
<dbReference type="InterPro" id="IPR015919">
    <property type="entry name" value="Cadherin-like_sf"/>
</dbReference>
<feature type="disulfide bond" evidence="14">
    <location>
        <begin position="4565"/>
        <end position="4574"/>
    </location>
</feature>
<feature type="domain" description="Cadherin" evidence="22">
    <location>
        <begin position="2232"/>
        <end position="2333"/>
    </location>
</feature>
<dbReference type="CDD" id="cd00053">
    <property type="entry name" value="EGF"/>
    <property type="match status" value="1"/>
</dbReference>
<dbReference type="SUPFAM" id="SSF57184">
    <property type="entry name" value="Growth factor receptor domain"/>
    <property type="match status" value="1"/>
</dbReference>
<keyword evidence="6" id="KW-0677">Repeat</keyword>
<evidence type="ECO:0000256" key="13">
    <source>
        <dbReference type="PROSITE-ProRule" id="PRU00043"/>
    </source>
</evidence>
<keyword evidence="2" id="KW-1003">Cell membrane</keyword>
<feature type="domain" description="Cadherin" evidence="22">
    <location>
        <begin position="3479"/>
        <end position="3584"/>
    </location>
</feature>
<evidence type="ECO:0000256" key="11">
    <source>
        <dbReference type="ARBA" id="ARBA00023157"/>
    </source>
</evidence>
<dbReference type="Pfam" id="PF01049">
    <property type="entry name" value="CADH_Y-type_LIR"/>
    <property type="match status" value="1"/>
</dbReference>
<evidence type="ECO:0000256" key="2">
    <source>
        <dbReference type="ARBA" id="ARBA00022475"/>
    </source>
</evidence>
<feature type="domain" description="Cadherin" evidence="22">
    <location>
        <begin position="3998"/>
        <end position="4102"/>
    </location>
</feature>
<evidence type="ECO:0000313" key="23">
    <source>
        <dbReference type="EMBL" id="AYN71348.1"/>
    </source>
</evidence>
<feature type="domain" description="Cadherin" evidence="22">
    <location>
        <begin position="572"/>
        <end position="679"/>
    </location>
</feature>
<keyword evidence="10 18" id="KW-0472">Membrane</keyword>
<feature type="domain" description="EGF-like" evidence="21">
    <location>
        <begin position="4686"/>
        <end position="4721"/>
    </location>
</feature>
<dbReference type="InterPro" id="IPR002126">
    <property type="entry name" value="Cadherin-like_dom"/>
</dbReference>
<comment type="caution">
    <text evidence="14">Lacks conserved residue(s) required for the propagation of feature annotation.</text>
</comment>
<dbReference type="PROSITE" id="PS01186">
    <property type="entry name" value="EGF_2"/>
    <property type="match status" value="5"/>
</dbReference>
<feature type="transmembrane region" description="Helical" evidence="18">
    <location>
        <begin position="5268"/>
        <end position="5289"/>
    </location>
</feature>
<dbReference type="InterPro" id="IPR000152">
    <property type="entry name" value="EGF-type_Asp/Asn_hydroxyl_site"/>
</dbReference>
<feature type="disulfide bond" evidence="14">
    <location>
        <begin position="4522"/>
        <end position="4531"/>
    </location>
</feature>
<evidence type="ECO:0000256" key="4">
    <source>
        <dbReference type="ARBA" id="ARBA00022692"/>
    </source>
</evidence>
<dbReference type="PANTHER" id="PTHR24026">
    <property type="entry name" value="FAT ATYPICAL CADHERIN-RELATED"/>
    <property type="match status" value="1"/>
</dbReference>
<dbReference type="InterPro" id="IPR018097">
    <property type="entry name" value="EGF_Ca-bd_CS"/>
</dbReference>
<comment type="subcellular location">
    <subcellularLocation>
        <location evidence="1">Cell membrane</location>
        <topology evidence="1">Single-pass membrane protein</topology>
    </subcellularLocation>
    <subcellularLocation>
        <location evidence="15">Cell membrane</location>
        <topology evidence="15">Single-pass type I membrane protein</topology>
    </subcellularLocation>
</comment>
<dbReference type="PROSITE" id="PS00010">
    <property type="entry name" value="ASX_HYDROXYL"/>
    <property type="match status" value="2"/>
</dbReference>
<feature type="domain" description="Cadherin" evidence="22">
    <location>
        <begin position="2440"/>
        <end position="2535"/>
    </location>
</feature>
<dbReference type="SMART" id="SM00112">
    <property type="entry name" value="CA"/>
    <property type="match status" value="38"/>
</dbReference>
<dbReference type="PROSITE" id="PS50268">
    <property type="entry name" value="CADHERIN_2"/>
    <property type="match status" value="39"/>
</dbReference>
<feature type="domain" description="Cadherin" evidence="22">
    <location>
        <begin position="2024"/>
        <end position="2124"/>
    </location>
</feature>
<feature type="domain" description="EGF-like" evidence="21">
    <location>
        <begin position="4582"/>
        <end position="4619"/>
    </location>
</feature>
<feature type="domain" description="Cadherin" evidence="22">
    <location>
        <begin position="3585"/>
        <end position="3685"/>
    </location>
</feature>
<feature type="disulfide bond" evidence="14">
    <location>
        <begin position="4609"/>
        <end position="4618"/>
    </location>
</feature>
<feature type="region of interest" description="Disordered" evidence="17">
    <location>
        <begin position="5340"/>
        <end position="5474"/>
    </location>
</feature>
<keyword evidence="4 15" id="KW-0812">Transmembrane</keyword>
<dbReference type="InterPro" id="IPR000742">
    <property type="entry name" value="EGF"/>
</dbReference>
<dbReference type="InterPro" id="IPR000233">
    <property type="entry name" value="Cadherin_Y-type_LIR"/>
</dbReference>
<feature type="domain" description="Cadherin" evidence="22">
    <location>
        <begin position="888"/>
        <end position="981"/>
    </location>
</feature>
<dbReference type="InterPro" id="IPR027397">
    <property type="entry name" value="Catenin-bd_sf"/>
</dbReference>
<feature type="domain" description="Cadherin" evidence="22">
    <location>
        <begin position="58"/>
        <end position="137"/>
    </location>
</feature>
<dbReference type="Gene3D" id="4.10.900.10">
    <property type="entry name" value="TCF3-CBD (Catenin binding domain)"/>
    <property type="match status" value="1"/>
</dbReference>
<dbReference type="FunFam" id="2.60.40.60:FF:000134">
    <property type="entry name" value="protocadherin Fat 4"/>
    <property type="match status" value="1"/>
</dbReference>
<dbReference type="PROSITE" id="PS50026">
    <property type="entry name" value="EGF_3"/>
    <property type="match status" value="9"/>
</dbReference>
<feature type="domain" description="Cadherin" evidence="22">
    <location>
        <begin position="982"/>
        <end position="1084"/>
    </location>
</feature>
<keyword evidence="3 14" id="KW-0245">EGF-like domain</keyword>
<feature type="domain" description="EGF-like" evidence="21">
    <location>
        <begin position="4397"/>
        <end position="4455"/>
    </location>
</feature>
<feature type="domain" description="Cadherin" evidence="22">
    <location>
        <begin position="2948"/>
        <end position="3050"/>
    </location>
</feature>
<feature type="domain" description="EGF-like" evidence="21">
    <location>
        <begin position="5192"/>
        <end position="5225"/>
    </location>
</feature>
<feature type="domain" description="Laminin G" evidence="20">
    <location>
        <begin position="4980"/>
        <end position="5165"/>
    </location>
</feature>
<feature type="domain" description="Cadherin" evidence="22">
    <location>
        <begin position="1914"/>
        <end position="2023"/>
    </location>
</feature>
<dbReference type="GO" id="GO:0007156">
    <property type="term" value="P:homophilic cell adhesion via plasma membrane adhesion molecules"/>
    <property type="evidence" value="ECO:0007669"/>
    <property type="project" value="InterPro"/>
</dbReference>
<dbReference type="InterPro" id="IPR013320">
    <property type="entry name" value="ConA-like_dom_sf"/>
</dbReference>
<feature type="disulfide bond" evidence="14">
    <location>
        <begin position="4711"/>
        <end position="4720"/>
    </location>
</feature>
<feature type="domain" description="Laminin G" evidence="20">
    <location>
        <begin position="4722"/>
        <end position="4923"/>
    </location>
</feature>
<feature type="disulfide bond" evidence="14">
    <location>
        <begin position="4445"/>
        <end position="4454"/>
    </location>
</feature>
<feature type="chain" id="PRO_5018200304" evidence="19">
    <location>
        <begin position="27"/>
        <end position="5557"/>
    </location>
</feature>
<dbReference type="FunFam" id="2.60.40.60:FF:000116">
    <property type="entry name" value="Dachsous cadherin-related 2"/>
    <property type="match status" value="1"/>
</dbReference>
<dbReference type="InterPro" id="IPR001791">
    <property type="entry name" value="Laminin_G"/>
</dbReference>
<feature type="domain" description="Cadherin" evidence="22">
    <location>
        <begin position="3151"/>
        <end position="3252"/>
    </location>
</feature>
<dbReference type="Gene3D" id="2.60.40.60">
    <property type="entry name" value="Cadherins"/>
    <property type="match status" value="39"/>
</dbReference>
<accession>A0A3G2LGF3</accession>
<feature type="domain" description="Cadherin" evidence="22">
    <location>
        <begin position="1084"/>
        <end position="1185"/>
    </location>
</feature>
<feature type="signal peptide" evidence="19">
    <location>
        <begin position="1"/>
        <end position="26"/>
    </location>
</feature>
<evidence type="ECO:0000256" key="14">
    <source>
        <dbReference type="PROSITE-ProRule" id="PRU00076"/>
    </source>
</evidence>
<dbReference type="FunFam" id="2.60.40.60:FF:000020">
    <property type="entry name" value="Dachsous cadherin-related 1b"/>
    <property type="match status" value="6"/>
</dbReference>
<feature type="domain" description="Cadherin" evidence="22">
    <location>
        <begin position="1812"/>
        <end position="1912"/>
    </location>
</feature>
<dbReference type="SUPFAM" id="SSF49313">
    <property type="entry name" value="Cadherin-like"/>
    <property type="match status" value="41"/>
</dbReference>
<feature type="domain" description="Cadherin" evidence="22">
    <location>
        <begin position="3365"/>
        <end position="3478"/>
    </location>
</feature>
<feature type="domain" description="Cadherin" evidence="22">
    <location>
        <begin position="253"/>
        <end position="355"/>
    </location>
</feature>
<feature type="domain" description="Cadherin" evidence="22">
    <location>
        <begin position="680"/>
        <end position="782"/>
    </location>
</feature>
<feature type="disulfide bond" evidence="14">
    <location>
        <begin position="4484"/>
        <end position="4493"/>
    </location>
</feature>
<feature type="domain" description="Cadherin" evidence="22">
    <location>
        <begin position="3693"/>
        <end position="3789"/>
    </location>
</feature>
<evidence type="ECO:0000256" key="1">
    <source>
        <dbReference type="ARBA" id="ARBA00004162"/>
    </source>
</evidence>
<organism evidence="23">
    <name type="scientific">Oscarella pearsei</name>
    <name type="common">Sponge</name>
    <dbReference type="NCBI Taxonomy" id="1940113"/>
    <lineage>
        <taxon>Eukaryota</taxon>
        <taxon>Metazoa</taxon>
        <taxon>Porifera</taxon>
        <taxon>Homoscleromorpha</taxon>
        <taxon>Homosclerophorida</taxon>
        <taxon>Oscarellidae</taxon>
        <taxon>Oscarella</taxon>
    </lineage>
</organism>
<dbReference type="PRINTS" id="PR00205">
    <property type="entry name" value="CADHERIN"/>
</dbReference>
<protein>
    <submittedName>
        <fullName evidence="23">Cadherin 1</fullName>
    </submittedName>
</protein>
<feature type="domain" description="Cadherin" evidence="22">
    <location>
        <begin position="783"/>
        <end position="878"/>
    </location>
</feature>
<feature type="domain" description="Cadherin" evidence="22">
    <location>
        <begin position="469"/>
        <end position="571"/>
    </location>
</feature>
<feature type="domain" description="Cadherin" evidence="22">
    <location>
        <begin position="3893"/>
        <end position="3997"/>
    </location>
</feature>
<feature type="disulfide bond" evidence="14">
    <location>
        <begin position="5215"/>
        <end position="5224"/>
    </location>
</feature>
<evidence type="ECO:0000256" key="3">
    <source>
        <dbReference type="ARBA" id="ARBA00022536"/>
    </source>
</evidence>
<dbReference type="Gene3D" id="2.60.120.200">
    <property type="match status" value="2"/>
</dbReference>
<feature type="domain" description="Cadherin" evidence="22">
    <location>
        <begin position="2125"/>
        <end position="2231"/>
    </location>
</feature>
<evidence type="ECO:0000256" key="16">
    <source>
        <dbReference type="RuleBase" id="RU004357"/>
    </source>
</evidence>
<feature type="domain" description="Cadherin" evidence="22">
    <location>
        <begin position="1186"/>
        <end position="1292"/>
    </location>
</feature>
<feature type="domain" description="Cadherin" evidence="22">
    <location>
        <begin position="2741"/>
        <end position="2844"/>
    </location>
</feature>
<dbReference type="FunFam" id="2.60.40.60:FF:000024">
    <property type="entry name" value="FAT atypical cadherin 3"/>
    <property type="match status" value="2"/>
</dbReference>
<evidence type="ECO:0000256" key="6">
    <source>
        <dbReference type="ARBA" id="ARBA00022737"/>
    </source>
</evidence>
<evidence type="ECO:0000259" key="20">
    <source>
        <dbReference type="PROSITE" id="PS50025"/>
    </source>
</evidence>
<evidence type="ECO:0000256" key="5">
    <source>
        <dbReference type="ARBA" id="ARBA00022729"/>
    </source>
</evidence>
<feature type="domain" description="EGF-like" evidence="21">
    <location>
        <begin position="4621"/>
        <end position="4657"/>
    </location>
</feature>
<dbReference type="PANTHER" id="PTHR24026:SF133">
    <property type="entry name" value="CADHERIN-RELATED FAMILY MEMBER 2"/>
    <property type="match status" value="1"/>
</dbReference>
<dbReference type="SUPFAM" id="SSF49899">
    <property type="entry name" value="Concanavalin A-like lectins/glucanases"/>
    <property type="match status" value="2"/>
</dbReference>
<dbReference type="Gene3D" id="2.10.25.10">
    <property type="entry name" value="Laminin"/>
    <property type="match status" value="7"/>
</dbReference>
<sequence>MLRRKAPSLLLHIAIIHLFFSSEAFGDTQIDVREDLPYNTTVYDGRSLFPSSIGVDSYEIDGDDDGNGFIAWQSTFFTIDRQSGIIRLASNTSLDYEDSRLRLIRLYVIGNRERAKQSYGETLTIRLVDVNDNPPRFRRQFYRGFIRENVHYENVSGIPYFTALDNDSPSHGVRSYRVLPDEGGEWFEALTIWPDGADSPYTVLRTINKTLDRERNGSVYVTVEAIDAGNLTATVTVEITVIDDNDNVPRFTDASKGPFNVSELASVGETVFQVEADDLDIGVNGLVYYSIEKSGDFFSCHPGLGVVSVAQSLDYESAPTHRLVIVARDRGNPSLSASVSVTVAVLNANEFPPVFLGQQSINVNENAPVMSSLSPVLSLSDADAVDGEEITVDLVSGDPDGYFKIGVLKKVNGDFTFPVVTNRRFDEDASRPSVFNLTLLAQDGGSPPLSSKFHVTVNITESKSPPAFTKRVYEAEISEEMPTGSQVTWAKAIDNDEGLGGSLTFTKRNGDTLEKFRVYKQTGLIVVHNHLDRETRSFYNLTVTVSDGSGLTDTAQVLIHVLDVNDHSPTFLKELYVFDVSEDEKIGTSFAAVTATDADIGTNSELHYTIVKSTVPGALSVNEFNGALVAAKSLDYEGSTVKSIGVVVQCEDRGLPFRRSVTTHVIVNIQNANDNPPQFAPSQYTCIVQENGNGGDLCTELAVQDRDGLSMGTMAFSIVGGNNQSRFSVDGNGELVTTGILDREESDSYVLTVSVSDGVNAGSNEAVVTVIVGDKNDNPPEFEKRFYDVLVEANAPDDHVVATVKASTRDIGPESLVAYFFNRSADPFYIDPYSGEIRRNGKLGIKVHNVTVVAENAAGSSVAYLSFFVVDGNFPPGFTAGPTDRRVVSSDAAVGSEVATVVTQDVEGDKVSYTLAQPSTAFSLQSNGSIRVASQLKGNVEYQLEINATDSGFPAKSTIQKLTIFSYEPDTSSQPNNRPQFKRSHYVTTVSEGGGLGQSVVTVSASDADVSSSALAYSIVSVEPSSGQSLFRINSNGLVELNLTLDREISPVYFMAVKASDGSLSSQCSITVSVRDIDDMFPLLAESGTVYIPENIPSGSRVYKVENLETDDPQNADVTFSFTQPFSLFKIDMKLGYITVEGKIDLESPNFPYAISVRASNDQRSSSPLLLTLVYEDVNDHPPVFGQSTYSVPVLETVQPDMSIERLTATDKDSNKTTNGAVSYEIIKGNKGGAFFIEPDTGVLSPQLSLDYESVQTYELVVQARDHGINPLTATATVYITVKNTNNFRPAFLLPAFSVNIQIPASTSQPVAQMMAVNGDGQVDAVDYKLINSNGFTISDSGLVFPPSSWTAGRFTLTVQATDKVPVIAARKSDTVELVVIVAGPNTGPSLRSINQMDLKESALLGKPLTDVSSYATDPDGGYAGQLLFSISGNEDAKFEMNPFTGELSLQSSLDRETMAKYDLTVLVTDYGVPRRSATTALMIVVSDVNDNPPIFSSGIPTVLTVKENSGVGTVLASRLDVSDADTGINADVRFRLTNDILSRFKVDEMSGNITVNGTLDRETKSFYELHIDAYDQGSPSLSSSVVIRIDIADVPDTRPQCFQQHVKVEIPEDHPKGVVLSDLGCVDLDKGRLYYLLSTGNTTLWNVSDSTGAVQLIMSVSYLSDKELNLSVQVQNFAARHLSVTVNVTVVVTRVERNFHWPVFSSVTPYPAEISEASAVGSLVTTVSAYDGDTGPEGEVHYLVVGGTGAGKFSLNSFKGEIRTAVQLDYEEVAEYFLSIAAVDGGSSPKSSVLLLTISVLNVNDNSPYFQRSSYAVTANEISISGLFVAITAAVDADSPSLSYSISQGKDSNDFIIDNQTGLVVSGKNGLTRDFYNPIKVIWVKANDSSLVSTAQVFVTLTDIDNNGPFFQTPNPYDVVTYSTIPADWPIVRVVAWDEDSGPDAVISYKLDGTPQVPFKIDPSSGVVNWTSSAVLTPAATFALRVAAESGGDSLLKETSDLTIKIRGVQRKKRAANSKPSFSSPNLTISVPENFSVGAILPANVSASDADDSLVIYKVVPEPGSSDILSVHPNSGELRLVEPLDRETQSVHYFNVTAFDGKDFSYASLSLIVVDVNDNWPEFNETVISASVLENVGIGTPVALVSAFDPDEGSNGNLVFSIANDSGLNEQIPFRISQNGSLSVAGLVDREASKRWVLSVCASDQGSTPKQNCVQVRIDVLDVNDNSPDFGISTLTTDVPENTLPGFVVLTASAGDADIGTNGLVRYSLSGSVPFAVNQTTGQLSVFGALDYESVTAYNFSMVATDLGNPSRNGSLNIVVNIGNLPDSGPLWSQSGYKGQVTENGAVGLPLTMVSASSDGPVLYRLLRDPCDCLQIDSFTGLVSTSKALDREYLPTFNVSLESCDVGRRCNDVNLTVVVLDENDNSPKFIPVGRILLNVSESTKQADEVYTFSVFDSDEGENAEVTLTFLDPAPTQFALDSSTGRLTLQESLDRESVSTVSFRVEARDHGRPKLQTTADVLVTVIDVNDNIPRFLLLTYSATITSPLPLDATVVRITATDADIGMNGQISYSIASGNDDGKLAVNSTSGEVFLRQNYDLKPQYNLRVTVTDGGDLSSQASVVINVNIKPGSVQFLPSSHVVVIKENLPANTSVVNVSAVDFLQTAGSSDSVRYSIVSPSASFVVNPITGSIVTSTTLDREDESFHHLVVEAVAVSDPFRLAHATVDVKVLDVNDNTPKFEKNRYQETVKEDTETGKDIFRVKAVDRDDGLNAEVTYSVVSSTSQKFAIDPKLGIVRTSGSLLGSVSQSFTETLVVRATDGGTPPRNNTAVLVISVVDVDAPQFNATDFSVSVAENVNQGTFVTQLLVSFNPSPRQLKYTVETGDDNQRFLLDSNSGRLTVAGGINYENVPFYSLTIRATDPGATPLYAQVVLNVTVLDVNDNDPIFGQNLYVTSKKENVGLGVDLLNVSANDADSGAFGAVRYSLDPTSDTFDVDPMSGAITVAKSLDADSLKEYRLTAIASDGGNPPRSSSAAIRIIPINVNDNAPQFPSSPIIVQVDEKASKGATIGTIQATDDDGDSVTYSIVVDEADRRFALDRKTGSLRLSPDREPDLVRPEFRLVVSASDGKFNSSANLTVVVNDNNDHRPAFNQSVYDGHVMEGSASGTFVTQVFATDDDFGTNGQIKYEFVGQSSEFSIDPKTGRVSTSINSLDREKVPIFNLKVTALDGGGDAGFADLVITIGDVNDNDPIFQVCGGNQKCQFTVNVQESAKRDDVVDTLSVTDRDAGRNAAVTFNVSQSSIVNPPLLVDPVSGHLVAKRDLRQEGGTKFDLTVQAVDGGVPSRTGSVVLLINVVIEANSPPQFVKPFYQATVKELAVAGTNVTVVCAGDRSQTGQNVMCPSNRTVHYGILSNGISYFAVDQLSGVVTVADGRSVPDIFIAKKHSVIIYAQYADNFRFQGFASLDINVSDINNNNPTFDSLLYSGKIAENNAVGAVVLKVEATDADEGTNGVVRYFVSADTPVPFVIDSVSGVVSATAVLDFETQEDYVFKIYAEDLGSPQKRRSDERTVVIDVDDENDNPPIFDSPSYTTNIEENAQVPSSVISVSAQDADKISKNKLTYSINSGNDQGSFEIKSTGEIVVAKSLDRERKHVYRMNVSVFDGLFTSSTSVTVNLDDINDVAPELELISDERIFENVANSTFVVQVSATDEDIGANKIIRYSLSGQRPAEAFRIDPVSGEIFVNSTLDYESVPRYSLDVVAFNPNDRSMRDVASFRVNVLDVNDNAPTFLASSLSVSVLENSIVPSDVGQVVAEDRDSGTNGEVIYTVLDDVNGTFFVDGGGRITAEKTLDREANASYVLHIKASDGGSPSLSSTAQVTVSVTDINDSPPVFTLSSYQVNISEDHSLQTTAAVVLATDADAGTNSEVQYSIVNPNRFPNFRLDSKTGAISLMQRLDFEDAKSYELYVRADDGGFPVLSGTALVVVNVTDVNDNAPRFFGTPYRGEVKEDVAVGTVVFALTANDRDSSSNAELHFDIIRGNVGREFMVNSSTREILTAGPLDRETRDDYSLVVEVRDGGVPALSATADIKISVNDVNDNFPVFQPPLHGNVLENRPVVKGIVVLSATDEDIGVNKDVTFKVENGGFGGLFVLMQGNRLETNGSSFDRELQKEYAVNVSATDGGVPALTTYVIIRVTIDDENDNEPIAFHRTLLLNYFAGKYNGGEIGRVGILDPDDDDQLSYAVLNADGTNFEVNVSTGALISPANPRAGHYNLTVSASWSDQVLSQHVEVIVIDVTSGMISSGVTVRLERSRPEDFLSYHYGTFVKVIAEVLKVAPADVIVLSIQSTAKTGIDIVFAVHRSLSISTLYDHREFVQSEIMLRKGYIEDKLGLTIESVAMDLCAPEPCSNSGYCSNNFALGSSYDGVSVQPIWFYSLRQSRDFTCQCLPGFEGDDCGDGAYDYCFSSPCLNEGNCTNLPDRFHCDCPANVSGQTCQRKTEFCTSNPCLNDGTCVERLRTFSCQCPSGFTGPKCEQQLFSGDLCLSTTDCRGNQGNCTSGPSGFTCTCPPGKAGLLCENTTSLQGNVTCDQNPCLYGGTCRTLENSTFQCECSIGFVGDRCQTDVNECDPNLCRNGGICQNGHGGYRCNCRERYQGLNCETDLTVCRNLPCKANQHCVTEPNSDSYDCVSLCDPNPCLHGGACVQVRDTITCECPFGFDGNRCELTGVSFGHDSFIMFPAVDRRRNGSIKFEFVTDEPDGLLLFNGRYDLRYNDFIAVELSDGRVKVSYTVGVDVVAVAVKKDGEKPTRLDDRQWHSVEIQWEGAKINLTLDDCSHPIVKTTGQIDVLDTSNCQAEGIALGNDSSLDLDAPFFLGGLEAYNITYPVVQRSFSGCIRNVYVGRSSGQLELLDMLSPLKKRNLTGNGCPVMENGCRQTPPPCGSNAVCAEAWNSQACNCKLGHEGDQCNQNRSGFTLDGKSYVEYTPRNLAELSSVSLSTLRRRRRENVLELYEDTIAVRLRTRKANNTRMTVFVTAGQEGDIETLEVENGIMRFIFYLGGGIGVVAARSVPVTDGGWHDVVVVRRGNKATLTVDGSGEATGQSQVTHQLLRLSDGMRFYVGGKASSSGKDSFEGCIQDVQFNDIKMPGLDGDNLFEVTTRGEGSPQPGCARVDVCASNPCLLNHDCHDLWNFFSCVPLPCSEMVCVNNGTCRGPGDCVCDDGYTGLGCETDIDECLCNPCQLARKCENLNGSYECSLPSFTQPVVEDGDEKLIIALAVACTGLALLVIVFVVMRHMHYRRRSSVKTRIDDTIDVSNEMFRMTDSGGGGFRRDYRDFESLQTTASTDFEAAGEEDVGRRSGGSTILRRNSSRSSTYKAPIPAVDGSPSPADVATTTFLGTSRFPNHHRANGRIVPVDVPDEPETESSAAPTIERAVTASRESFPPPPSDLGVLESPTPVTGSVRVAPSLTEAGSHSDVPAEVDDYMDRKLADLEAEDDRRLIPDELLHFEDEGILSEGASLSSLSIASESSEASGDFWERVRDFGPKFEKLADVMTEHSSTA</sequence>
<evidence type="ECO:0000256" key="7">
    <source>
        <dbReference type="ARBA" id="ARBA00022837"/>
    </source>
</evidence>
<dbReference type="SMART" id="SM00179">
    <property type="entry name" value="EGF_CA"/>
    <property type="match status" value="7"/>
</dbReference>
<dbReference type="GO" id="GO:0005509">
    <property type="term" value="F:calcium ion binding"/>
    <property type="evidence" value="ECO:0007669"/>
    <property type="project" value="UniProtKB-UniRule"/>
</dbReference>
<feature type="domain" description="Cadherin" evidence="22">
    <location>
        <begin position="1498"/>
        <end position="1602"/>
    </location>
</feature>
<dbReference type="Pfam" id="PF02210">
    <property type="entry name" value="Laminin_G_2"/>
    <property type="match status" value="2"/>
</dbReference>
<dbReference type="Pfam" id="PF00028">
    <property type="entry name" value="Cadherin"/>
    <property type="match status" value="30"/>
</dbReference>
<evidence type="ECO:0000256" key="12">
    <source>
        <dbReference type="ARBA" id="ARBA00023180"/>
    </source>
</evidence>
<feature type="domain" description="Cadherin" evidence="22">
    <location>
        <begin position="355"/>
        <end position="468"/>
    </location>
</feature>
<dbReference type="PROSITE" id="PS01187">
    <property type="entry name" value="EGF_CA"/>
    <property type="match status" value="2"/>
</dbReference>
<keyword evidence="9 18" id="KW-1133">Transmembrane helix</keyword>
<feature type="domain" description="Cadherin" evidence="22">
    <location>
        <begin position="1391"/>
        <end position="1496"/>
    </location>
</feature>
<evidence type="ECO:0000256" key="8">
    <source>
        <dbReference type="ARBA" id="ARBA00022889"/>
    </source>
</evidence>
<evidence type="ECO:0000256" key="19">
    <source>
        <dbReference type="SAM" id="SignalP"/>
    </source>
</evidence>
<feature type="domain" description="EGF-like" evidence="21">
    <location>
        <begin position="4458"/>
        <end position="4494"/>
    </location>
</feature>
<feature type="domain" description="Cadherin" evidence="22">
    <location>
        <begin position="4102"/>
        <end position="4206"/>
    </location>
</feature>
<dbReference type="FunFam" id="2.60.40.60:FF:000013">
    <property type="entry name" value="Cadherin EGF LAG seven-pass G-type receptor"/>
    <property type="match status" value="1"/>
</dbReference>
<feature type="domain" description="Cadherin" evidence="22">
    <location>
        <begin position="3259"/>
        <end position="3364"/>
    </location>
</feature>
<dbReference type="InterPro" id="IPR020894">
    <property type="entry name" value="Cadherin_CS"/>
</dbReference>
<keyword evidence="8 15" id="KW-0130">Cell adhesion</keyword>
<keyword evidence="11 14" id="KW-1015">Disulfide bond</keyword>
<feature type="domain" description="Cadherin" evidence="22">
    <location>
        <begin position="1603"/>
        <end position="1705"/>
    </location>
</feature>
<evidence type="ECO:0000256" key="15">
    <source>
        <dbReference type="RuleBase" id="RU003318"/>
    </source>
</evidence>
<dbReference type="FunFam" id="2.60.40.60:FF:000092">
    <property type="entry name" value="Protocadherin 8"/>
    <property type="match status" value="1"/>
</dbReference>
<dbReference type="GO" id="GO:0007163">
    <property type="term" value="P:establishment or maintenance of cell polarity"/>
    <property type="evidence" value="ECO:0007669"/>
    <property type="project" value="UniProtKB-ARBA"/>
</dbReference>
<dbReference type="SUPFAM" id="SSF57196">
    <property type="entry name" value="EGF/Laminin"/>
    <property type="match status" value="4"/>
</dbReference>
<feature type="disulfide bond" evidence="14">
    <location>
        <begin position="4954"/>
        <end position="4963"/>
    </location>
</feature>
<dbReference type="FunFam" id="2.60.40.60:FF:000104">
    <property type="entry name" value="cadherin-23 isoform X1"/>
    <property type="match status" value="1"/>
</dbReference>
<proteinExistence type="evidence at transcript level"/>
<feature type="disulfide bond" evidence="14">
    <location>
        <begin position="4647"/>
        <end position="4656"/>
    </location>
</feature>
<feature type="domain" description="Cadherin" evidence="22">
    <location>
        <begin position="138"/>
        <end position="251"/>
    </location>
</feature>
<feature type="domain" description="Cadherin" evidence="22">
    <location>
        <begin position="1707"/>
        <end position="1811"/>
    </location>
</feature>
<keyword evidence="12" id="KW-0325">Glycoprotein</keyword>
<dbReference type="CDD" id="cd00110">
    <property type="entry name" value="LamG"/>
    <property type="match status" value="2"/>
</dbReference>
<feature type="compositionally biased region" description="Polar residues" evidence="17">
    <location>
        <begin position="5388"/>
        <end position="5398"/>
    </location>
</feature>
<feature type="domain" description="EGF-like" evidence="21">
    <location>
        <begin position="4537"/>
        <end position="4575"/>
    </location>
</feature>
<dbReference type="SMART" id="SM00282">
    <property type="entry name" value="LamG"/>
    <property type="match status" value="2"/>
</dbReference>
<dbReference type="SMART" id="SM00181">
    <property type="entry name" value="EGF"/>
    <property type="match status" value="9"/>
</dbReference>